<organism evidence="2 3">
    <name type="scientific">Myotis brandtii</name>
    <name type="common">Brandt's bat</name>
    <dbReference type="NCBI Taxonomy" id="109478"/>
    <lineage>
        <taxon>Eukaryota</taxon>
        <taxon>Metazoa</taxon>
        <taxon>Chordata</taxon>
        <taxon>Craniata</taxon>
        <taxon>Vertebrata</taxon>
        <taxon>Euteleostomi</taxon>
        <taxon>Mammalia</taxon>
        <taxon>Eutheria</taxon>
        <taxon>Laurasiatheria</taxon>
        <taxon>Chiroptera</taxon>
        <taxon>Yangochiroptera</taxon>
        <taxon>Vespertilionidae</taxon>
        <taxon>Myotis</taxon>
    </lineage>
</organism>
<keyword evidence="1" id="KW-0853">WD repeat</keyword>
<dbReference type="Proteomes" id="UP000052978">
    <property type="component" value="Unassembled WGS sequence"/>
</dbReference>
<evidence type="ECO:0000313" key="2">
    <source>
        <dbReference type="EMBL" id="EPQ01427.1"/>
    </source>
</evidence>
<sequence>MVPFIKIFLDDEWYRGASLSILEQLSAINAEEYMSIIVGALCSSTQGELQLKLDLLKVTSSVLGFPRTGADPGADTAPLVAEERVSMGLHVASSSTTRVSDIRSTYNEVDSRLIAKEVRLLTSLAALSES</sequence>
<protein>
    <submittedName>
        <fullName evidence="2">WD repeat-and FYVE domain-containing protein 4</fullName>
    </submittedName>
</protein>
<dbReference type="GO" id="GO:0019882">
    <property type="term" value="P:antigen processing and presentation"/>
    <property type="evidence" value="ECO:0007669"/>
    <property type="project" value="TreeGrafter"/>
</dbReference>
<evidence type="ECO:0000313" key="3">
    <source>
        <dbReference type="Proteomes" id="UP000052978"/>
    </source>
</evidence>
<dbReference type="PANTHER" id="PTHR46108">
    <property type="entry name" value="BLUE CHEESE"/>
    <property type="match status" value="1"/>
</dbReference>
<dbReference type="PANTHER" id="PTHR46108:SF3">
    <property type="entry name" value="WD REPEAT- AND FYVE DOMAIN-CONTAINING PROTEIN 4"/>
    <property type="match status" value="1"/>
</dbReference>
<name>S7P1R8_MYOBR</name>
<gene>
    <name evidence="2" type="ORF">D623_10007002</name>
</gene>
<dbReference type="InterPro" id="IPR051944">
    <property type="entry name" value="BEACH_domain_protein"/>
</dbReference>
<dbReference type="EMBL" id="KE161039">
    <property type="protein sequence ID" value="EPQ01427.1"/>
    <property type="molecule type" value="Genomic_DNA"/>
</dbReference>
<evidence type="ECO:0000256" key="1">
    <source>
        <dbReference type="ARBA" id="ARBA00022574"/>
    </source>
</evidence>
<dbReference type="AlphaFoldDB" id="S7P1R8"/>
<reference evidence="2 3" key="1">
    <citation type="journal article" date="2013" name="Nat. Commun.">
        <title>Genome analysis reveals insights into physiology and longevity of the Brandt's bat Myotis brandtii.</title>
        <authorList>
            <person name="Seim I."/>
            <person name="Fang X."/>
            <person name="Xiong Z."/>
            <person name="Lobanov A.V."/>
            <person name="Huang Z."/>
            <person name="Ma S."/>
            <person name="Feng Y."/>
            <person name="Turanov A.A."/>
            <person name="Zhu Y."/>
            <person name="Lenz T.L."/>
            <person name="Gerashchenko M.V."/>
            <person name="Fan D."/>
            <person name="Hee Yim S."/>
            <person name="Yao X."/>
            <person name="Jordan D."/>
            <person name="Xiong Y."/>
            <person name="Ma Y."/>
            <person name="Lyapunov A.N."/>
            <person name="Chen G."/>
            <person name="Kulakova O.I."/>
            <person name="Sun Y."/>
            <person name="Lee S.G."/>
            <person name="Bronson R.T."/>
            <person name="Moskalev A.A."/>
            <person name="Sunyaev S.R."/>
            <person name="Zhang G."/>
            <person name="Krogh A."/>
            <person name="Wang J."/>
            <person name="Gladyshev V.N."/>
        </authorList>
    </citation>
    <scope>NUCLEOTIDE SEQUENCE [LARGE SCALE GENOMIC DNA]</scope>
</reference>
<keyword evidence="3" id="KW-1185">Reference proteome</keyword>
<accession>S7P1R8</accession>
<proteinExistence type="predicted"/>